<evidence type="ECO:0000313" key="13">
    <source>
        <dbReference type="Proteomes" id="UP000053424"/>
    </source>
</evidence>
<keyword evidence="4 8" id="KW-0378">Hydrolase</keyword>
<feature type="domain" description="PLA2c" evidence="11">
    <location>
        <begin position="59"/>
        <end position="634"/>
    </location>
</feature>
<dbReference type="AlphaFoldDB" id="A0A0C2XR05"/>
<protein>
    <recommendedName>
        <fullName evidence="2 9">Lysophospholipase</fullName>
        <ecNumber evidence="2 9">3.1.1.5</ecNumber>
    </recommendedName>
</protein>
<name>A0A0C2XR05_HEBCY</name>
<dbReference type="Proteomes" id="UP000053424">
    <property type="component" value="Unassembled WGS sequence"/>
</dbReference>
<dbReference type="Pfam" id="PF01735">
    <property type="entry name" value="PLA2_B"/>
    <property type="match status" value="1"/>
</dbReference>
<comment type="catalytic activity">
    <reaction evidence="9">
        <text>a 1-acyl-sn-glycero-3-phosphocholine + H2O = sn-glycerol 3-phosphocholine + a fatty acid + H(+)</text>
        <dbReference type="Rhea" id="RHEA:15177"/>
        <dbReference type="ChEBI" id="CHEBI:15377"/>
        <dbReference type="ChEBI" id="CHEBI:15378"/>
        <dbReference type="ChEBI" id="CHEBI:16870"/>
        <dbReference type="ChEBI" id="CHEBI:28868"/>
        <dbReference type="ChEBI" id="CHEBI:58168"/>
        <dbReference type="EC" id="3.1.1.5"/>
    </reaction>
</comment>
<dbReference type="GO" id="GO:0004623">
    <property type="term" value="F:phospholipase A2 activity"/>
    <property type="evidence" value="ECO:0007669"/>
    <property type="project" value="TreeGrafter"/>
</dbReference>
<evidence type="ECO:0000256" key="8">
    <source>
        <dbReference type="PROSITE-ProRule" id="PRU00555"/>
    </source>
</evidence>
<evidence type="ECO:0000256" key="2">
    <source>
        <dbReference type="ARBA" id="ARBA00013274"/>
    </source>
</evidence>
<accession>A0A0C2XR05</accession>
<gene>
    <name evidence="12" type="ORF">M413DRAFT_168620</name>
</gene>
<dbReference type="GO" id="GO:0004622">
    <property type="term" value="F:phosphatidylcholine lysophospholipase activity"/>
    <property type="evidence" value="ECO:0007669"/>
    <property type="project" value="UniProtKB-EC"/>
</dbReference>
<dbReference type="InterPro" id="IPR002642">
    <property type="entry name" value="LysoPLipase_cat_dom"/>
</dbReference>
<dbReference type="PANTHER" id="PTHR10728">
    <property type="entry name" value="CYTOSOLIC PHOSPHOLIPASE A2"/>
    <property type="match status" value="1"/>
</dbReference>
<reference evidence="12 13" key="1">
    <citation type="submission" date="2014-04" db="EMBL/GenBank/DDBJ databases">
        <authorList>
            <consortium name="DOE Joint Genome Institute"/>
            <person name="Kuo A."/>
            <person name="Gay G."/>
            <person name="Dore J."/>
            <person name="Kohler A."/>
            <person name="Nagy L.G."/>
            <person name="Floudas D."/>
            <person name="Copeland A."/>
            <person name="Barry K.W."/>
            <person name="Cichocki N."/>
            <person name="Veneault-Fourrey C."/>
            <person name="LaButti K."/>
            <person name="Lindquist E.A."/>
            <person name="Lipzen A."/>
            <person name="Lundell T."/>
            <person name="Morin E."/>
            <person name="Murat C."/>
            <person name="Sun H."/>
            <person name="Tunlid A."/>
            <person name="Henrissat B."/>
            <person name="Grigoriev I.V."/>
            <person name="Hibbett D.S."/>
            <person name="Martin F."/>
            <person name="Nordberg H.P."/>
            <person name="Cantor M.N."/>
            <person name="Hua S.X."/>
        </authorList>
    </citation>
    <scope>NUCLEOTIDE SEQUENCE [LARGE SCALE GENOMIC DNA]</scope>
    <source>
        <strain evidence="13">h7</strain>
    </source>
</reference>
<evidence type="ECO:0000256" key="10">
    <source>
        <dbReference type="SAM" id="Phobius"/>
    </source>
</evidence>
<dbReference type="OrthoDB" id="4084751at2759"/>
<keyword evidence="10" id="KW-0812">Transmembrane</keyword>
<dbReference type="HOGENOM" id="CLU_014602_1_0_1"/>
<evidence type="ECO:0000256" key="1">
    <source>
        <dbReference type="ARBA" id="ARBA00008780"/>
    </source>
</evidence>
<evidence type="ECO:0000313" key="12">
    <source>
        <dbReference type="EMBL" id="KIM40038.1"/>
    </source>
</evidence>
<comment type="similarity">
    <text evidence="1 9">Belongs to the lysophospholipase family.</text>
</comment>
<dbReference type="PROSITE" id="PS51210">
    <property type="entry name" value="PLA2C"/>
    <property type="match status" value="1"/>
</dbReference>
<dbReference type="SMART" id="SM00022">
    <property type="entry name" value="PLAc"/>
    <property type="match status" value="1"/>
</dbReference>
<organism evidence="12 13">
    <name type="scientific">Hebeloma cylindrosporum</name>
    <dbReference type="NCBI Taxonomy" id="76867"/>
    <lineage>
        <taxon>Eukaryota</taxon>
        <taxon>Fungi</taxon>
        <taxon>Dikarya</taxon>
        <taxon>Basidiomycota</taxon>
        <taxon>Agaricomycotina</taxon>
        <taxon>Agaricomycetes</taxon>
        <taxon>Agaricomycetidae</taxon>
        <taxon>Agaricales</taxon>
        <taxon>Agaricineae</taxon>
        <taxon>Hymenogastraceae</taxon>
        <taxon>Hebeloma</taxon>
    </lineage>
</organism>
<keyword evidence="3" id="KW-0732">Signal</keyword>
<evidence type="ECO:0000259" key="11">
    <source>
        <dbReference type="PROSITE" id="PS51210"/>
    </source>
</evidence>
<dbReference type="GO" id="GO:0046475">
    <property type="term" value="P:glycerophospholipid catabolic process"/>
    <property type="evidence" value="ECO:0007669"/>
    <property type="project" value="TreeGrafter"/>
</dbReference>
<dbReference type="GO" id="GO:0005829">
    <property type="term" value="C:cytosol"/>
    <property type="evidence" value="ECO:0007669"/>
    <property type="project" value="TreeGrafter"/>
</dbReference>
<dbReference type="PANTHER" id="PTHR10728:SF33">
    <property type="entry name" value="LYSOPHOSPHOLIPASE 1-RELATED"/>
    <property type="match status" value="1"/>
</dbReference>
<evidence type="ECO:0000256" key="9">
    <source>
        <dbReference type="RuleBase" id="RU362103"/>
    </source>
</evidence>
<feature type="transmembrane region" description="Helical" evidence="10">
    <location>
        <begin position="669"/>
        <end position="690"/>
    </location>
</feature>
<keyword evidence="6 8" id="KW-0443">Lipid metabolism</keyword>
<evidence type="ECO:0000256" key="7">
    <source>
        <dbReference type="ARBA" id="ARBA00023180"/>
    </source>
</evidence>
<sequence>MRHGSTLHSLAFSFFLCPSMKRLLVGHLLVSLPAIVICGNPNIQRRNSVTDYAPQTNVQCPDLSTSSLIRLFTPQNQTLHPDEQRYVSTRSTTVIRTAWTDWLGNGSSLGYNLTAFSGVFPNVGIAIPGGGLRAAQYGASALLALDGRNQSSKAAGTGGLLQVASYIAGLSGGSWVTGSLLFNDWPTIDDLVFGNGQSLAGWLLDLPFVNPDGDNILSDKNQAFFGSILWSIISKADQGLDTSLTDPWSRIISYHFLNQTTRQNFFTNDTGHGAGQLWSDIPQIPAYRNLLVPFPIVVANSRPVGSNLTTVLGLDSVVYAITPLEIASYDPFLSAGMNLSYAGTHLSNGRSINGSSCVTGLDQAGFIMGTSASLFNQLLDFGRNTISQFSKSDGNTLLYLLSRQLQDVRTRADDVANWPNPFQGIQSQVFQDTNATWLELIDGSSNQENIPYGPLLVKARNLDVIVTLAGSADDPLNNWPNGTSLIFTSDRQKKFLSTTHKQFPPIPATPEAFISTGVNARPTFFGCDPSSSDDSPLIIYLPNAPPITGEAPVTNTKTFQLSYSLKHTHLFFDQVYLNMISGFIPDTNNPDPNWGMCLQCAVLDRARSKMTPVISRSSLCSQCFTQYCYDPQDPPNKSQLRNRQLVFEDPDPQGISKIQAFFAINKLKLIGGLIGLLAFIGLSLIAIYIIKKAKKTKYQRLQSSGLIFEEFSDTSQSHFVMHSLDK</sequence>
<dbReference type="Gene3D" id="3.40.1090.10">
    <property type="entry name" value="Cytosolic phospholipase A2 catalytic domain"/>
    <property type="match status" value="1"/>
</dbReference>
<keyword evidence="10" id="KW-0472">Membrane</keyword>
<dbReference type="STRING" id="686832.A0A0C2XR05"/>
<dbReference type="InterPro" id="IPR016035">
    <property type="entry name" value="Acyl_Trfase/lysoPLipase"/>
</dbReference>
<dbReference type="EC" id="3.1.1.5" evidence="2 9"/>
<evidence type="ECO:0000256" key="6">
    <source>
        <dbReference type="ARBA" id="ARBA00023098"/>
    </source>
</evidence>
<keyword evidence="5 8" id="KW-0442">Lipid degradation</keyword>
<evidence type="ECO:0000256" key="4">
    <source>
        <dbReference type="ARBA" id="ARBA00022801"/>
    </source>
</evidence>
<evidence type="ECO:0000256" key="5">
    <source>
        <dbReference type="ARBA" id="ARBA00022963"/>
    </source>
</evidence>
<reference evidence="13" key="2">
    <citation type="submission" date="2015-01" db="EMBL/GenBank/DDBJ databases">
        <title>Evolutionary Origins and Diversification of the Mycorrhizal Mutualists.</title>
        <authorList>
            <consortium name="DOE Joint Genome Institute"/>
            <consortium name="Mycorrhizal Genomics Consortium"/>
            <person name="Kohler A."/>
            <person name="Kuo A."/>
            <person name="Nagy L.G."/>
            <person name="Floudas D."/>
            <person name="Copeland A."/>
            <person name="Barry K.W."/>
            <person name="Cichocki N."/>
            <person name="Veneault-Fourrey C."/>
            <person name="LaButti K."/>
            <person name="Lindquist E.A."/>
            <person name="Lipzen A."/>
            <person name="Lundell T."/>
            <person name="Morin E."/>
            <person name="Murat C."/>
            <person name="Riley R."/>
            <person name="Ohm R."/>
            <person name="Sun H."/>
            <person name="Tunlid A."/>
            <person name="Henrissat B."/>
            <person name="Grigoriev I.V."/>
            <person name="Hibbett D.S."/>
            <person name="Martin F."/>
        </authorList>
    </citation>
    <scope>NUCLEOTIDE SEQUENCE [LARGE SCALE GENOMIC DNA]</scope>
    <source>
        <strain evidence="13">h7</strain>
    </source>
</reference>
<proteinExistence type="inferred from homology"/>
<dbReference type="EMBL" id="KN831783">
    <property type="protein sequence ID" value="KIM40038.1"/>
    <property type="molecule type" value="Genomic_DNA"/>
</dbReference>
<keyword evidence="7" id="KW-0325">Glycoprotein</keyword>
<evidence type="ECO:0000256" key="3">
    <source>
        <dbReference type="ARBA" id="ARBA00022729"/>
    </source>
</evidence>
<keyword evidence="10" id="KW-1133">Transmembrane helix</keyword>
<dbReference type="SUPFAM" id="SSF52151">
    <property type="entry name" value="FabD/lysophospholipase-like"/>
    <property type="match status" value="1"/>
</dbReference>
<keyword evidence="13" id="KW-1185">Reference proteome</keyword>